<gene>
    <name evidence="2" type="ORF">DWX41_14010</name>
</gene>
<dbReference type="AlphaFoldDB" id="A0A3E2WQN6"/>
<comment type="caution">
    <text evidence="2">The sequence shown here is derived from an EMBL/GenBank/DDBJ whole genome shotgun (WGS) entry which is preliminary data.</text>
</comment>
<dbReference type="Proteomes" id="UP000261111">
    <property type="component" value="Unassembled WGS sequence"/>
</dbReference>
<feature type="compositionally biased region" description="Basic and acidic residues" evidence="1">
    <location>
        <begin position="93"/>
        <end position="111"/>
    </location>
</feature>
<sequence>MANCQNNMRYGRQMNNNNCRSMPNGNNNCRPAPAPMPRTDRRQCGSTEPCGCRAPEPRKPEPCGCRTPEPRKPEQCGCRAPESRNPEQCGCRTPEHHKPEQRECRTPERRPSQPCGCRYDALEDFPIAMAYVPWQKWRNLYEPCKGLQRGTIFEDLSKPFHGRGGCNR</sequence>
<feature type="region of interest" description="Disordered" evidence="1">
    <location>
        <begin position="30"/>
        <end position="113"/>
    </location>
</feature>
<reference evidence="2 3" key="1">
    <citation type="submission" date="2018-08" db="EMBL/GenBank/DDBJ databases">
        <title>A genome reference for cultivated species of the human gut microbiota.</title>
        <authorList>
            <person name="Zou Y."/>
            <person name="Xue W."/>
            <person name="Luo G."/>
        </authorList>
    </citation>
    <scope>NUCLEOTIDE SEQUENCE [LARGE SCALE GENOMIC DNA]</scope>
    <source>
        <strain evidence="2 3">AF19-21</strain>
    </source>
</reference>
<name>A0A3E2WQN6_9FIRM</name>
<evidence type="ECO:0000256" key="1">
    <source>
        <dbReference type="SAM" id="MobiDB-lite"/>
    </source>
</evidence>
<organism evidence="2 3">
    <name type="scientific">Hungatella hathewayi</name>
    <dbReference type="NCBI Taxonomy" id="154046"/>
    <lineage>
        <taxon>Bacteria</taxon>
        <taxon>Bacillati</taxon>
        <taxon>Bacillota</taxon>
        <taxon>Clostridia</taxon>
        <taxon>Lachnospirales</taxon>
        <taxon>Lachnospiraceae</taxon>
        <taxon>Hungatella</taxon>
    </lineage>
</organism>
<dbReference type="InterPro" id="IPR020256">
    <property type="entry name" value="Spore_coat_CotJA"/>
</dbReference>
<accession>A0A3E2WQN6</accession>
<dbReference type="Pfam" id="PF11007">
    <property type="entry name" value="CotJA"/>
    <property type="match status" value="1"/>
</dbReference>
<dbReference type="EMBL" id="QVIA01000015">
    <property type="protein sequence ID" value="RGC29634.1"/>
    <property type="molecule type" value="Genomic_DNA"/>
</dbReference>
<evidence type="ECO:0000313" key="2">
    <source>
        <dbReference type="EMBL" id="RGC29634.1"/>
    </source>
</evidence>
<protein>
    <submittedName>
        <fullName evidence="2">Spore coat associated protein CotJA</fullName>
    </submittedName>
</protein>
<evidence type="ECO:0000313" key="3">
    <source>
        <dbReference type="Proteomes" id="UP000261111"/>
    </source>
</evidence>
<proteinExistence type="predicted"/>